<dbReference type="PROSITE" id="PS00139">
    <property type="entry name" value="THIOL_PROTEASE_CYS"/>
    <property type="match status" value="1"/>
</dbReference>
<dbReference type="InterPro" id="IPR000668">
    <property type="entry name" value="Peptidase_C1A_C"/>
</dbReference>
<dbReference type="EMBL" id="JAAOXG010000016">
    <property type="protein sequence ID" value="NNJ29758.1"/>
    <property type="molecule type" value="Genomic_DNA"/>
</dbReference>
<feature type="chain" id="PRO_5045775350" evidence="2">
    <location>
        <begin position="24"/>
        <end position="439"/>
    </location>
</feature>
<protein>
    <submittedName>
        <fullName evidence="4">Peptidase C1</fullName>
    </submittedName>
</protein>
<dbReference type="PANTHER" id="PTHR12411">
    <property type="entry name" value="CYSTEINE PROTEASE FAMILY C1-RELATED"/>
    <property type="match status" value="1"/>
</dbReference>
<dbReference type="InterPro" id="IPR000169">
    <property type="entry name" value="Pept_cys_AS"/>
</dbReference>
<proteinExistence type="inferred from homology"/>
<evidence type="ECO:0000313" key="4">
    <source>
        <dbReference type="EMBL" id="NNJ29758.1"/>
    </source>
</evidence>
<dbReference type="SUPFAM" id="SSF54001">
    <property type="entry name" value="Cysteine proteinases"/>
    <property type="match status" value="1"/>
</dbReference>
<feature type="signal peptide" evidence="2">
    <location>
        <begin position="1"/>
        <end position="23"/>
    </location>
</feature>
<dbReference type="InterPro" id="IPR040528">
    <property type="entry name" value="Lectin-like"/>
</dbReference>
<organism evidence="4 5">
    <name type="scientific">Lacrimispora defluvii</name>
    <dbReference type="NCBI Taxonomy" id="2719233"/>
    <lineage>
        <taxon>Bacteria</taxon>
        <taxon>Bacillati</taxon>
        <taxon>Bacillota</taxon>
        <taxon>Clostridia</taxon>
        <taxon>Lachnospirales</taxon>
        <taxon>Lachnospiraceae</taxon>
        <taxon>Lacrimispora</taxon>
    </lineage>
</organism>
<keyword evidence="2" id="KW-0732">Signal</keyword>
<feature type="domain" description="Peptidase C1A papain C-terminal" evidence="3">
    <location>
        <begin position="40"/>
        <end position="261"/>
    </location>
</feature>
<accession>A0ABX1VMX8</accession>
<evidence type="ECO:0000256" key="1">
    <source>
        <dbReference type="ARBA" id="ARBA00008455"/>
    </source>
</evidence>
<dbReference type="Pfam" id="PF00112">
    <property type="entry name" value="Peptidase_C1"/>
    <property type="match status" value="1"/>
</dbReference>
<dbReference type="CDD" id="cd02619">
    <property type="entry name" value="Peptidase_C1"/>
    <property type="match status" value="1"/>
</dbReference>
<evidence type="ECO:0000259" key="3">
    <source>
        <dbReference type="SMART" id="SM00645"/>
    </source>
</evidence>
<dbReference type="Pfam" id="PF18560">
    <property type="entry name" value="Lectin_like"/>
    <property type="match status" value="1"/>
</dbReference>
<gene>
    <name evidence="4" type="ORF">G9470_08085</name>
</gene>
<keyword evidence="5" id="KW-1185">Reference proteome</keyword>
<dbReference type="InterPro" id="IPR038765">
    <property type="entry name" value="Papain-like_cys_pep_sf"/>
</dbReference>
<comment type="similarity">
    <text evidence="1">Belongs to the peptidase C1 family.</text>
</comment>
<evidence type="ECO:0000313" key="5">
    <source>
        <dbReference type="Proteomes" id="UP000539052"/>
    </source>
</evidence>
<dbReference type="InterPro" id="IPR013128">
    <property type="entry name" value="Peptidase_C1A"/>
</dbReference>
<evidence type="ECO:0000256" key="2">
    <source>
        <dbReference type="SAM" id="SignalP"/>
    </source>
</evidence>
<comment type="caution">
    <text evidence="4">The sequence shown here is derived from an EMBL/GenBank/DDBJ whole genome shotgun (WGS) entry which is preliminary data.</text>
</comment>
<dbReference type="Proteomes" id="UP000539052">
    <property type="component" value="Unassembled WGS sequence"/>
</dbReference>
<dbReference type="Gene3D" id="3.90.70.10">
    <property type="entry name" value="Cysteine proteinases"/>
    <property type="match status" value="1"/>
</dbReference>
<dbReference type="SMART" id="SM00645">
    <property type="entry name" value="Pept_C1"/>
    <property type="match status" value="1"/>
</dbReference>
<sequence length="439" mass="48636">MSLKNKTRFALFLAVLCTAAVLAADYFVPLQADNPDTGQLPAVYDGRKNGRAPAVKNQGSLGTCWAFASLQALEARLLPEESLDFSEDHMSLNNGFCIPQEEGGEYTMSMAYLLSWQGPVLESEDPYGDGTSPKGLKAVKHVQEIQMIPGKDYEKIKRAVLRYGGVQSSLYTSMNGDRSQSASYNESASAYCYIGSEPPNHDSVIIGWDDGFSRENFNVPVNGDGAFICMNSWGDGFGDQGFFYVSYYDSNIGMNNIVYSEVEDLGRYDRIYQSDLRGWVGQLGYGNDTAWFSNVYKAEESQYLKAVGFYATAPGTSYEIYAVRQTGKDSDITEGNEFDRKIFLTHGAFENAGYYTVSFDKKTKKELKLKKGERFAVIVKITTPDTVHPAAIEYDAGDGRTFVDLSDGEGYISADGKVWERVEEKQNCNLCLKAYTAAQ</sequence>
<reference evidence="4 5" key="1">
    <citation type="submission" date="2020-03" db="EMBL/GenBank/DDBJ databases">
        <title>Genome Sequence of industrial isolate, B5A.</title>
        <authorList>
            <person name="Sharma S."/>
            <person name="Patil P.B."/>
            <person name="Korpole S."/>
        </authorList>
    </citation>
    <scope>NUCLEOTIDE SEQUENCE [LARGE SCALE GENOMIC DNA]</scope>
    <source>
        <strain evidence="4 5">PI-S10-B5A</strain>
    </source>
</reference>
<name>A0ABX1VMX8_9FIRM</name>